<dbReference type="Gene3D" id="2.40.70.10">
    <property type="entry name" value="Acid Proteases"/>
    <property type="match status" value="1"/>
</dbReference>
<dbReference type="GO" id="GO:0006508">
    <property type="term" value="P:proteolysis"/>
    <property type="evidence" value="ECO:0007669"/>
    <property type="project" value="InterPro"/>
</dbReference>
<dbReference type="InterPro" id="IPR012337">
    <property type="entry name" value="RNaseH-like_sf"/>
</dbReference>
<dbReference type="PANTHER" id="PTHR41694">
    <property type="entry name" value="ENDOGENOUS RETROVIRUS GROUP K MEMBER POL PROTEIN"/>
    <property type="match status" value="1"/>
</dbReference>
<dbReference type="InterPro" id="IPR018061">
    <property type="entry name" value="Retropepsins"/>
</dbReference>
<keyword evidence="5" id="KW-0378">Hydrolase</keyword>
<dbReference type="SUPFAM" id="SSF50630">
    <property type="entry name" value="Acid proteases"/>
    <property type="match status" value="1"/>
</dbReference>
<keyword evidence="2" id="KW-0548">Nucleotidyltransferase</keyword>
<dbReference type="GO" id="GO:0015074">
    <property type="term" value="P:DNA integration"/>
    <property type="evidence" value="ECO:0007669"/>
    <property type="project" value="InterPro"/>
</dbReference>
<dbReference type="InterPro" id="IPR021109">
    <property type="entry name" value="Peptidase_aspartic_dom_sf"/>
</dbReference>
<organism evidence="9 10">
    <name type="scientific">Zosterops borbonicus</name>
    <dbReference type="NCBI Taxonomy" id="364589"/>
    <lineage>
        <taxon>Eukaryota</taxon>
        <taxon>Metazoa</taxon>
        <taxon>Chordata</taxon>
        <taxon>Craniata</taxon>
        <taxon>Vertebrata</taxon>
        <taxon>Euteleostomi</taxon>
        <taxon>Archelosauria</taxon>
        <taxon>Archosauria</taxon>
        <taxon>Dinosauria</taxon>
        <taxon>Saurischia</taxon>
        <taxon>Theropoda</taxon>
        <taxon>Coelurosauria</taxon>
        <taxon>Aves</taxon>
        <taxon>Neognathae</taxon>
        <taxon>Neoaves</taxon>
        <taxon>Telluraves</taxon>
        <taxon>Australaves</taxon>
        <taxon>Passeriformes</taxon>
        <taxon>Sylvioidea</taxon>
        <taxon>Zosteropidae</taxon>
        <taxon>Zosterops</taxon>
    </lineage>
</organism>
<dbReference type="Proteomes" id="UP000796761">
    <property type="component" value="Unassembled WGS sequence"/>
</dbReference>
<dbReference type="InterPro" id="IPR001995">
    <property type="entry name" value="Peptidase_A2_cat"/>
</dbReference>
<dbReference type="GO" id="GO:0004519">
    <property type="term" value="F:endonuclease activity"/>
    <property type="evidence" value="ECO:0007669"/>
    <property type="project" value="UniProtKB-KW"/>
</dbReference>
<gene>
    <name evidence="9" type="ORF">HGM15179_019051</name>
</gene>
<name>A0A8K1D9F7_9PASS</name>
<evidence type="ECO:0000256" key="5">
    <source>
        <dbReference type="ARBA" id="ARBA00022801"/>
    </source>
</evidence>
<protein>
    <submittedName>
        <fullName evidence="9">Uncharacterized protein</fullName>
    </submittedName>
</protein>
<dbReference type="SUPFAM" id="SSF53098">
    <property type="entry name" value="Ribonuclease H-like"/>
    <property type="match status" value="2"/>
</dbReference>
<dbReference type="Pfam" id="PF00665">
    <property type="entry name" value="rve"/>
    <property type="match status" value="1"/>
</dbReference>
<dbReference type="OrthoDB" id="9906983at2759"/>
<evidence type="ECO:0000256" key="1">
    <source>
        <dbReference type="ARBA" id="ARBA00022679"/>
    </source>
</evidence>
<reference evidence="9" key="1">
    <citation type="submission" date="2019-04" db="EMBL/GenBank/DDBJ databases">
        <title>Genome assembly of Zosterops borbonicus 15179.</title>
        <authorList>
            <person name="Leroy T."/>
            <person name="Anselmetti Y."/>
            <person name="Tilak M.-K."/>
            <person name="Nabholz B."/>
        </authorList>
    </citation>
    <scope>NUCLEOTIDE SEQUENCE</scope>
    <source>
        <strain evidence="9">HGM_15179</strain>
        <tissue evidence="9">Muscle</tissue>
    </source>
</reference>
<feature type="domain" description="Peptidase A2" evidence="7">
    <location>
        <begin position="254"/>
        <end position="325"/>
    </location>
</feature>
<dbReference type="PROSITE" id="PS50994">
    <property type="entry name" value="INTEGRASE"/>
    <property type="match status" value="1"/>
</dbReference>
<sequence length="333" mass="37495">MQDKVIEAKALPADVSSQKAKPIALMRALDLSKGKKVNIWTDSKYAFSVVHTHRAIRKERGLLNAQVSKCEICCKNNPDQRKRVVLGVKKTENLLGDYWQIDFAELPHKEGYRYILVLVDPFSGWPEAYPCRTNTAKEVAKVLLNDIIPGFRVPLGMSSDRGPYFVAMVVKEVRRIWGITWDLHTPYRPQVSGKFEHMNGTLKTQISKICQEASMTWVQALPIALLRICIQPRQRDNISPYEILYGRPYQIRHIPGVVDTGSDITIVAHSKWPQGWEVVLVNGVISGIGGAATSMWSKRSIVIEGPDGQIGTIRLFVVKAPINLWDGVRTQKV</sequence>
<keyword evidence="3" id="KW-0540">Nuclease</keyword>
<dbReference type="AlphaFoldDB" id="A0A8K1D9F7"/>
<dbReference type="GO" id="GO:0003676">
    <property type="term" value="F:nucleic acid binding"/>
    <property type="evidence" value="ECO:0007669"/>
    <property type="project" value="InterPro"/>
</dbReference>
<accession>A0A8K1D9F7</accession>
<dbReference type="Pfam" id="PF00077">
    <property type="entry name" value="RVP"/>
    <property type="match status" value="1"/>
</dbReference>
<keyword evidence="4" id="KW-0255">Endonuclease</keyword>
<dbReference type="GO" id="GO:0003964">
    <property type="term" value="F:RNA-directed DNA polymerase activity"/>
    <property type="evidence" value="ECO:0007669"/>
    <property type="project" value="UniProtKB-KW"/>
</dbReference>
<dbReference type="EMBL" id="SWJQ01001504">
    <property type="protein sequence ID" value="TRZ08058.1"/>
    <property type="molecule type" value="Genomic_DNA"/>
</dbReference>
<keyword evidence="10" id="KW-1185">Reference proteome</keyword>
<evidence type="ECO:0000256" key="4">
    <source>
        <dbReference type="ARBA" id="ARBA00022759"/>
    </source>
</evidence>
<dbReference type="InterPro" id="IPR001969">
    <property type="entry name" value="Aspartic_peptidase_AS"/>
</dbReference>
<dbReference type="GO" id="GO:0004190">
    <property type="term" value="F:aspartic-type endopeptidase activity"/>
    <property type="evidence" value="ECO:0007669"/>
    <property type="project" value="InterPro"/>
</dbReference>
<evidence type="ECO:0000313" key="9">
    <source>
        <dbReference type="EMBL" id="TRZ08058.1"/>
    </source>
</evidence>
<comment type="caution">
    <text evidence="9">The sequence shown here is derived from an EMBL/GenBank/DDBJ whole genome shotgun (WGS) entry which is preliminary data.</text>
</comment>
<keyword evidence="6" id="KW-0695">RNA-directed DNA polymerase</keyword>
<evidence type="ECO:0000256" key="3">
    <source>
        <dbReference type="ARBA" id="ARBA00022722"/>
    </source>
</evidence>
<dbReference type="InterPro" id="IPR036397">
    <property type="entry name" value="RNaseH_sf"/>
</dbReference>
<dbReference type="Gene3D" id="3.30.420.10">
    <property type="entry name" value="Ribonuclease H-like superfamily/Ribonuclease H"/>
    <property type="match status" value="2"/>
</dbReference>
<keyword evidence="1" id="KW-0808">Transferase</keyword>
<evidence type="ECO:0000259" key="8">
    <source>
        <dbReference type="PROSITE" id="PS50994"/>
    </source>
</evidence>
<dbReference type="InterPro" id="IPR001584">
    <property type="entry name" value="Integrase_cat-core"/>
</dbReference>
<evidence type="ECO:0000313" key="10">
    <source>
        <dbReference type="Proteomes" id="UP000796761"/>
    </source>
</evidence>
<dbReference type="PANTHER" id="PTHR41694:SF5">
    <property type="entry name" value="RIBONUCLEASE H"/>
    <property type="match status" value="1"/>
</dbReference>
<proteinExistence type="predicted"/>
<evidence type="ECO:0000256" key="2">
    <source>
        <dbReference type="ARBA" id="ARBA00022695"/>
    </source>
</evidence>
<evidence type="ECO:0000259" key="7">
    <source>
        <dbReference type="PROSITE" id="PS50175"/>
    </source>
</evidence>
<feature type="domain" description="Integrase catalytic" evidence="8">
    <location>
        <begin position="88"/>
        <end position="248"/>
    </location>
</feature>
<dbReference type="PROSITE" id="PS00141">
    <property type="entry name" value="ASP_PROTEASE"/>
    <property type="match status" value="1"/>
</dbReference>
<dbReference type="PROSITE" id="PS50175">
    <property type="entry name" value="ASP_PROT_RETROV"/>
    <property type="match status" value="1"/>
</dbReference>
<evidence type="ECO:0000256" key="6">
    <source>
        <dbReference type="ARBA" id="ARBA00022918"/>
    </source>
</evidence>